<evidence type="ECO:0000313" key="3">
    <source>
        <dbReference type="Proteomes" id="UP000673691"/>
    </source>
</evidence>
<feature type="region of interest" description="Disordered" evidence="1">
    <location>
        <begin position="341"/>
        <end position="385"/>
    </location>
</feature>
<feature type="compositionally biased region" description="Gly residues" evidence="1">
    <location>
        <begin position="24"/>
        <end position="33"/>
    </location>
</feature>
<dbReference type="AlphaFoldDB" id="A0A8H8DHL8"/>
<proteinExistence type="predicted"/>
<gene>
    <name evidence="2" type="ORF">BJ554DRAFT_1227</name>
</gene>
<comment type="caution">
    <text evidence="2">The sequence shown here is derived from an EMBL/GenBank/DDBJ whole genome shotgun (WGS) entry which is preliminary data.</text>
</comment>
<protein>
    <recommendedName>
        <fullName evidence="4">PH domain-containing protein</fullName>
    </recommendedName>
</protein>
<dbReference type="Proteomes" id="UP000673691">
    <property type="component" value="Unassembled WGS sequence"/>
</dbReference>
<name>A0A8H8DHL8_9FUNG</name>
<evidence type="ECO:0008006" key="4">
    <source>
        <dbReference type="Google" id="ProtNLM"/>
    </source>
</evidence>
<reference evidence="2 3" key="1">
    <citation type="journal article" name="Sci. Rep.">
        <title>Genome-scale phylogenetic analyses confirm Olpidium as the closest living zoosporic fungus to the non-flagellated, terrestrial fungi.</title>
        <authorList>
            <person name="Chang Y."/>
            <person name="Rochon D."/>
            <person name="Sekimoto S."/>
            <person name="Wang Y."/>
            <person name="Chovatia M."/>
            <person name="Sandor L."/>
            <person name="Salamov A."/>
            <person name="Grigoriev I.V."/>
            <person name="Stajich J.E."/>
            <person name="Spatafora J.W."/>
        </authorList>
    </citation>
    <scope>NUCLEOTIDE SEQUENCE [LARGE SCALE GENOMIC DNA]</scope>
    <source>
        <strain evidence="2">S191</strain>
    </source>
</reference>
<dbReference type="EMBL" id="JAEFCI010008340">
    <property type="protein sequence ID" value="KAG5458526.1"/>
    <property type="molecule type" value="Genomic_DNA"/>
</dbReference>
<feature type="compositionally biased region" description="Basic residues" evidence="1">
    <location>
        <begin position="351"/>
        <end position="361"/>
    </location>
</feature>
<accession>A0A8H8DHL8</accession>
<keyword evidence="3" id="KW-1185">Reference proteome</keyword>
<sequence length="400" mass="43011">MLSRPKRRSAGPSPSPPPPRAAGPVGGRGGRGGAQSRNSAPPALQAQRSDARGPRKQEFGACGCWCCADGRNRAAAEDAVAARRPRPAAQPVYRGRVACLDSRQRWKRRELRCDGRLLVALRSQRVAFPGGSAPPVRYLGRRPPADIRSFDPALARRLARSAPEWRCSLDGLASVVDAGRPGEPQRPPLGVPPVTHPLFATPVEDVVLPDGGLAVRYFQDASWALPVSSITAVTRLARFSGERICGAFAVHTGGARKHVFRAADDAEAALWIGLLIMAKAAVAEEGAAPPDGSPAFSASRTPVPRGFPKLRFGGEQSSRSSRHSFPCCHCRCAGYGRQRRECRPARSNGRTPRRPTNRRRVASASGRPVRRVSEPSAPGPTITAVRPRLRCGRTGRFRKV</sequence>
<feature type="region of interest" description="Disordered" evidence="1">
    <location>
        <begin position="1"/>
        <end position="56"/>
    </location>
</feature>
<evidence type="ECO:0000313" key="2">
    <source>
        <dbReference type="EMBL" id="KAG5458526.1"/>
    </source>
</evidence>
<evidence type="ECO:0000256" key="1">
    <source>
        <dbReference type="SAM" id="MobiDB-lite"/>
    </source>
</evidence>
<dbReference type="CDD" id="cd00821">
    <property type="entry name" value="PH"/>
    <property type="match status" value="1"/>
</dbReference>
<organism evidence="2 3">
    <name type="scientific">Olpidium bornovanus</name>
    <dbReference type="NCBI Taxonomy" id="278681"/>
    <lineage>
        <taxon>Eukaryota</taxon>
        <taxon>Fungi</taxon>
        <taxon>Fungi incertae sedis</taxon>
        <taxon>Olpidiomycota</taxon>
        <taxon>Olpidiomycotina</taxon>
        <taxon>Olpidiomycetes</taxon>
        <taxon>Olpidiales</taxon>
        <taxon>Olpidiaceae</taxon>
        <taxon>Olpidium</taxon>
    </lineage>
</organism>